<evidence type="ECO:0000313" key="14">
    <source>
        <dbReference type="Proteomes" id="UP000071392"/>
    </source>
</evidence>
<dbReference type="AlphaFoldDB" id="A0A139SLF9"/>
<keyword evidence="9" id="KW-0368">Histidine biosynthesis</keyword>
<evidence type="ECO:0000256" key="6">
    <source>
        <dbReference type="ARBA" id="ARBA00022723"/>
    </source>
</evidence>
<keyword evidence="8 12" id="KW-0460">Magnesium</keyword>
<comment type="similarity">
    <text evidence="3">Belongs to the inositol monophosphatase superfamily.</text>
</comment>
<dbReference type="GO" id="GO:0000105">
    <property type="term" value="P:L-histidine biosynthetic process"/>
    <property type="evidence" value="ECO:0007669"/>
    <property type="project" value="UniProtKB-UniRule"/>
</dbReference>
<dbReference type="PROSITE" id="PS00629">
    <property type="entry name" value="IMP_1"/>
    <property type="match status" value="1"/>
</dbReference>
<sequence>MDLSVYRNFLAELAYASGKFLKPYFARGLANDLSALAVEHKADQSPVTEADRDAEALLRQKIKTQFPAHGIIGEEHGTERDGADFVWVLDPIDGTKSFISGVPLWGTLIALLHNGAPILGAIHQPTLGQLLIGDGQSAELNGRRVRTRTTTTLAEATLLTSDTVNLDARMGAARASALLGRARIARTWGDCYGYLLVATGQADAMLDPIMNPWDIAALVPIIRGAGGVISDWTGGAAHRADTTVAAATAELHATLLTALS</sequence>
<evidence type="ECO:0000256" key="5">
    <source>
        <dbReference type="ARBA" id="ARBA00022605"/>
    </source>
</evidence>
<dbReference type="InterPro" id="IPR020583">
    <property type="entry name" value="Inositol_monoP_metal-BS"/>
</dbReference>
<feature type="binding site" evidence="12">
    <location>
        <position position="93"/>
    </location>
    <ligand>
        <name>Mg(2+)</name>
        <dbReference type="ChEBI" id="CHEBI:18420"/>
        <label>2</label>
    </ligand>
</feature>
<evidence type="ECO:0000256" key="10">
    <source>
        <dbReference type="ARBA" id="ARBA00049158"/>
    </source>
</evidence>
<keyword evidence="5" id="KW-0028">Amino-acid biosynthesis</keyword>
<dbReference type="GO" id="GO:0008934">
    <property type="term" value="F:inositol monophosphate 1-phosphatase activity"/>
    <property type="evidence" value="ECO:0007669"/>
    <property type="project" value="TreeGrafter"/>
</dbReference>
<dbReference type="Gene3D" id="3.40.190.80">
    <property type="match status" value="1"/>
</dbReference>
<feature type="binding site" evidence="12">
    <location>
        <position position="74"/>
    </location>
    <ligand>
        <name>Mg(2+)</name>
        <dbReference type="ChEBI" id="CHEBI:18420"/>
        <label>1</label>
        <note>catalytic</note>
    </ligand>
</feature>
<dbReference type="Proteomes" id="UP000071392">
    <property type="component" value="Unassembled WGS sequence"/>
</dbReference>
<dbReference type="Gene3D" id="3.30.540.10">
    <property type="entry name" value="Fructose-1,6-Bisphosphatase, subunit A, domain 1"/>
    <property type="match status" value="1"/>
</dbReference>
<dbReference type="GO" id="GO:0046872">
    <property type="term" value="F:metal ion binding"/>
    <property type="evidence" value="ECO:0007669"/>
    <property type="project" value="UniProtKB-KW"/>
</dbReference>
<dbReference type="InterPro" id="IPR011809">
    <property type="entry name" value="His_9_proposed"/>
</dbReference>
<dbReference type="SUPFAM" id="SSF56655">
    <property type="entry name" value="Carbohydrate phosphatase"/>
    <property type="match status" value="1"/>
</dbReference>
<dbReference type="GO" id="GO:0004401">
    <property type="term" value="F:histidinol-phosphatase activity"/>
    <property type="evidence" value="ECO:0007669"/>
    <property type="project" value="UniProtKB-UniRule"/>
</dbReference>
<dbReference type="PANTHER" id="PTHR20854">
    <property type="entry name" value="INOSITOL MONOPHOSPHATASE"/>
    <property type="match status" value="1"/>
</dbReference>
<dbReference type="OrthoDB" id="9772456at2"/>
<dbReference type="EMBL" id="LSZP01000042">
    <property type="protein sequence ID" value="KXU35391.1"/>
    <property type="molecule type" value="Genomic_DNA"/>
</dbReference>
<dbReference type="EC" id="3.1.3.15" evidence="4 11"/>
<evidence type="ECO:0000256" key="3">
    <source>
        <dbReference type="ARBA" id="ARBA00009759"/>
    </source>
</evidence>
<evidence type="ECO:0000256" key="2">
    <source>
        <dbReference type="ARBA" id="ARBA00004970"/>
    </source>
</evidence>
<feature type="binding site" evidence="12">
    <location>
        <position position="214"/>
    </location>
    <ligand>
        <name>Mg(2+)</name>
        <dbReference type="ChEBI" id="CHEBI:18420"/>
        <label>1</label>
        <note>catalytic</note>
    </ligand>
</feature>
<comment type="catalytic activity">
    <reaction evidence="10">
        <text>L-histidinol phosphate + H2O = L-histidinol + phosphate</text>
        <dbReference type="Rhea" id="RHEA:14465"/>
        <dbReference type="ChEBI" id="CHEBI:15377"/>
        <dbReference type="ChEBI" id="CHEBI:43474"/>
        <dbReference type="ChEBI" id="CHEBI:57699"/>
        <dbReference type="ChEBI" id="CHEBI:57980"/>
        <dbReference type="EC" id="3.1.3.15"/>
    </reaction>
</comment>
<organism evidence="13 14">
    <name type="scientific">Cephaloticoccus capnophilus</name>
    <dbReference type="NCBI Taxonomy" id="1548208"/>
    <lineage>
        <taxon>Bacteria</taxon>
        <taxon>Pseudomonadati</taxon>
        <taxon>Verrucomicrobiota</taxon>
        <taxon>Opitutia</taxon>
        <taxon>Opitutales</taxon>
        <taxon>Opitutaceae</taxon>
        <taxon>Cephaloticoccus</taxon>
    </lineage>
</organism>
<dbReference type="STRING" id="1548208.AXK12_05320"/>
<comment type="caution">
    <text evidence="13">The sequence shown here is derived from an EMBL/GenBank/DDBJ whole genome shotgun (WGS) entry which is preliminary data.</text>
</comment>
<accession>A0A139SLF9</accession>
<dbReference type="UniPathway" id="UPA00031">
    <property type="reaction ID" value="UER00013"/>
</dbReference>
<evidence type="ECO:0000256" key="4">
    <source>
        <dbReference type="ARBA" id="ARBA00013085"/>
    </source>
</evidence>
<evidence type="ECO:0000256" key="11">
    <source>
        <dbReference type="NCBIfam" id="TIGR02067"/>
    </source>
</evidence>
<keyword evidence="7" id="KW-0378">Hydrolase</keyword>
<reference evidence="13 14" key="1">
    <citation type="submission" date="2016-02" db="EMBL/GenBank/DDBJ databases">
        <authorList>
            <person name="Wen L."/>
            <person name="He K."/>
            <person name="Yang H."/>
        </authorList>
    </citation>
    <scope>NUCLEOTIDE SEQUENCE [LARGE SCALE GENOMIC DNA]</scope>
    <source>
        <strain evidence="13 14">CV41</strain>
    </source>
</reference>
<dbReference type="GO" id="GO:0007165">
    <property type="term" value="P:signal transduction"/>
    <property type="evidence" value="ECO:0007669"/>
    <property type="project" value="TreeGrafter"/>
</dbReference>
<evidence type="ECO:0000256" key="12">
    <source>
        <dbReference type="PIRSR" id="PIRSR600760-2"/>
    </source>
</evidence>
<dbReference type="NCBIfam" id="TIGR02067">
    <property type="entry name" value="his_9_HisN"/>
    <property type="match status" value="1"/>
</dbReference>
<comment type="pathway">
    <text evidence="2">Amino-acid biosynthesis; L-histidine biosynthesis; L-histidine from 5-phospho-alpha-D-ribose 1-diphosphate: step 8/9.</text>
</comment>
<feature type="binding site" evidence="12">
    <location>
        <position position="92"/>
    </location>
    <ligand>
        <name>Mg(2+)</name>
        <dbReference type="ChEBI" id="CHEBI:18420"/>
        <label>1</label>
        <note>catalytic</note>
    </ligand>
</feature>
<dbReference type="GO" id="GO:0006020">
    <property type="term" value="P:inositol metabolic process"/>
    <property type="evidence" value="ECO:0007669"/>
    <property type="project" value="TreeGrafter"/>
</dbReference>
<gene>
    <name evidence="13" type="ORF">AXK12_05320</name>
</gene>
<evidence type="ECO:0000256" key="7">
    <source>
        <dbReference type="ARBA" id="ARBA00022801"/>
    </source>
</evidence>
<name>A0A139SLF9_9BACT</name>
<evidence type="ECO:0000313" key="13">
    <source>
        <dbReference type="EMBL" id="KXU35391.1"/>
    </source>
</evidence>
<evidence type="ECO:0000256" key="1">
    <source>
        <dbReference type="ARBA" id="ARBA00001946"/>
    </source>
</evidence>
<proteinExistence type="inferred from homology"/>
<feature type="binding site" evidence="12">
    <location>
        <position position="90"/>
    </location>
    <ligand>
        <name>Mg(2+)</name>
        <dbReference type="ChEBI" id="CHEBI:18420"/>
        <label>2</label>
    </ligand>
</feature>
<keyword evidence="14" id="KW-1185">Reference proteome</keyword>
<dbReference type="PANTHER" id="PTHR20854:SF4">
    <property type="entry name" value="INOSITOL-1-MONOPHOSPHATASE-RELATED"/>
    <property type="match status" value="1"/>
</dbReference>
<keyword evidence="6 12" id="KW-0479">Metal-binding</keyword>
<evidence type="ECO:0000256" key="8">
    <source>
        <dbReference type="ARBA" id="ARBA00022842"/>
    </source>
</evidence>
<dbReference type="RefSeq" id="WP_068711988.1">
    <property type="nucleotide sequence ID" value="NZ_LSZP01000042.1"/>
</dbReference>
<dbReference type="PRINTS" id="PR00377">
    <property type="entry name" value="IMPHPHTASES"/>
</dbReference>
<dbReference type="FunFam" id="3.30.540.10:FF:000030">
    <property type="entry name" value="Inositol monophosphatase"/>
    <property type="match status" value="1"/>
</dbReference>
<protein>
    <recommendedName>
        <fullName evidence="4 11">Histidinol-phosphatase</fullName>
        <ecNumber evidence="4 11">3.1.3.15</ecNumber>
    </recommendedName>
</protein>
<evidence type="ECO:0000256" key="9">
    <source>
        <dbReference type="ARBA" id="ARBA00023102"/>
    </source>
</evidence>
<comment type="cofactor">
    <cofactor evidence="1 12">
        <name>Mg(2+)</name>
        <dbReference type="ChEBI" id="CHEBI:18420"/>
    </cofactor>
</comment>
<dbReference type="InterPro" id="IPR000760">
    <property type="entry name" value="Inositol_monophosphatase-like"/>
</dbReference>
<dbReference type="Pfam" id="PF00459">
    <property type="entry name" value="Inositol_P"/>
    <property type="match status" value="1"/>
</dbReference>